<feature type="signal peptide" evidence="1">
    <location>
        <begin position="1"/>
        <end position="29"/>
    </location>
</feature>
<feature type="chain" id="PRO_5007834430" description="Outer membrane protein beta-barrel domain-containing protein" evidence="1">
    <location>
        <begin position="30"/>
        <end position="210"/>
    </location>
</feature>
<reference evidence="2 3" key="1">
    <citation type="submission" date="2016-03" db="EMBL/GenBank/DDBJ databases">
        <authorList>
            <person name="Ploux O."/>
        </authorList>
    </citation>
    <scope>NUCLEOTIDE SEQUENCE [LARGE SCALE GENOMIC DNA]</scope>
    <source>
        <strain evidence="2 3">EC13</strain>
    </source>
</reference>
<organism evidence="2 3">
    <name type="scientific">Bdellovibrio bacteriovorus</name>
    <dbReference type="NCBI Taxonomy" id="959"/>
    <lineage>
        <taxon>Bacteria</taxon>
        <taxon>Pseudomonadati</taxon>
        <taxon>Bdellovibrionota</taxon>
        <taxon>Bdellovibrionia</taxon>
        <taxon>Bdellovibrionales</taxon>
        <taxon>Pseudobdellovibrionaceae</taxon>
        <taxon>Bdellovibrio</taxon>
    </lineage>
</organism>
<dbReference type="EMBL" id="LUKD01000001">
    <property type="protein sequence ID" value="KYG68223.1"/>
    <property type="molecule type" value="Genomic_DNA"/>
</dbReference>
<name>A0A162GID6_BDEBC</name>
<dbReference type="Proteomes" id="UP000075799">
    <property type="component" value="Unassembled WGS sequence"/>
</dbReference>
<evidence type="ECO:0000256" key="1">
    <source>
        <dbReference type="SAM" id="SignalP"/>
    </source>
</evidence>
<sequence>MWSAFMKLNPFILALVFLTVGALTSPAHALFETRVTYGMLANNPDLDPLCPTCAAETPSVSNAYGLGADAILTIPFPFVPGVGLRYENMSFTTSGIDYTMDYTRTALLINWRPIDNLFFLGPIFTWGLSHSTRLKAEEGGVLKADFSSDSVKSYSLGLEGGVKLTGFIVGAEVGYLDFRWDGAEDATGNAATQDINMSGTYGKIILGFSI</sequence>
<gene>
    <name evidence="2" type="ORF">AZI87_02910</name>
</gene>
<dbReference type="AlphaFoldDB" id="A0A162GID6"/>
<protein>
    <recommendedName>
        <fullName evidence="4">Outer membrane protein beta-barrel domain-containing protein</fullName>
    </recommendedName>
</protein>
<comment type="caution">
    <text evidence="2">The sequence shown here is derived from an EMBL/GenBank/DDBJ whole genome shotgun (WGS) entry which is preliminary data.</text>
</comment>
<evidence type="ECO:0008006" key="4">
    <source>
        <dbReference type="Google" id="ProtNLM"/>
    </source>
</evidence>
<accession>A0A162GID6</accession>
<evidence type="ECO:0000313" key="2">
    <source>
        <dbReference type="EMBL" id="KYG68223.1"/>
    </source>
</evidence>
<evidence type="ECO:0000313" key="3">
    <source>
        <dbReference type="Proteomes" id="UP000075799"/>
    </source>
</evidence>
<dbReference type="OrthoDB" id="5291666at2"/>
<keyword evidence="1" id="KW-0732">Signal</keyword>
<proteinExistence type="predicted"/>